<dbReference type="FunFam" id="1.10.510.10:FF:000031">
    <property type="entry name" value="Mitogen-activated protein kinase kinase kinase kinase"/>
    <property type="match status" value="1"/>
</dbReference>
<feature type="binding site" evidence="11">
    <location>
        <begin position="26"/>
        <end position="34"/>
    </location>
    <ligand>
        <name>ATP</name>
        <dbReference type="ChEBI" id="CHEBI:30616"/>
    </ligand>
</feature>
<dbReference type="GO" id="GO:0005737">
    <property type="term" value="C:cytoplasm"/>
    <property type="evidence" value="ECO:0007669"/>
    <property type="project" value="TreeGrafter"/>
</dbReference>
<dbReference type="GeneTree" id="ENSGT00940000158072"/>
<evidence type="ECO:0000313" key="15">
    <source>
        <dbReference type="Ensembl" id="ENSSTUP00000061900.1"/>
    </source>
</evidence>
<dbReference type="InterPro" id="IPR021160">
    <property type="entry name" value="MAPKKKK"/>
</dbReference>
<evidence type="ECO:0000256" key="8">
    <source>
        <dbReference type="ARBA" id="ARBA00022777"/>
    </source>
</evidence>
<dbReference type="Ensembl" id="ENSSTUT00000065286.1">
    <property type="protein sequence ID" value="ENSSTUP00000061900.1"/>
    <property type="gene ID" value="ENSSTUG00000026047.1"/>
</dbReference>
<comment type="similarity">
    <text evidence="2">Belongs to the protein kinase superfamily. STE Ser/Thr protein kinase family. STE20 subfamily.</text>
</comment>
<dbReference type="InterPro" id="IPR017441">
    <property type="entry name" value="Protein_kinase_ATP_BS"/>
</dbReference>
<dbReference type="SMART" id="SM00036">
    <property type="entry name" value="CNH"/>
    <property type="match status" value="1"/>
</dbReference>
<sequence>MDIFPRPSGEIQRKNPQQDFELIQRVGSGTYGDVYKARNIQTGELAAVKIIKLEPGDDFSIIQQEIFMVKECMHHNIVAYFGSYLCRDKLWICMEYCGGGSLQDIYHVTGPLSELQIAYVCRETIQGLGYLHSKGKMHRDIKILSFVIPADFGVAAKITATIAKRKSFIGTPYWMAPEVAAVEKNGGYNQLCDIWAVGITSIELAELQPPMFDLHPMRALFLMSKSSFQPPKLKHKTKWTTAFHNFVKVALTKNPKKRPTAEKLLTHLFVGQTGLTRRVAVELLDKMNNPDHHQHFSEVDDDDLEPLSAVRHIIRSTNKHSRMGACFSKVFDGCPLKINCATSWIHPDTKDQYLIFGTEDGIYTLNLNELHEATMEQLFPRKCTWLYIINNNLMSLSGKTFQLYSHNLIGLFEQLKKPGLASQFHTHRFPDKMLPRRFALTTKIPDTKGCHKCCIVRNPYTGHKYLCGALQSGIILLQWYEPMQRFMLIKHFDFPLPSPLKVFEMLVVPEQEYPMVCIAVSQATEPGQVVRFETINLNSCSSWFTEMGSTGQAVDAIHVTQLERDTVLVCLDKNLKIVNLQGRLKSNKKLASELSFDFTIGSVVCLQDSVLAFWKHGMQGKSFKSNEVGITVVRKPFIFGFKYT</sequence>
<evidence type="ECO:0000256" key="7">
    <source>
        <dbReference type="ARBA" id="ARBA00022741"/>
    </source>
</evidence>
<evidence type="ECO:0000259" key="14">
    <source>
        <dbReference type="PROSITE" id="PS50219"/>
    </source>
</evidence>
<evidence type="ECO:0000256" key="6">
    <source>
        <dbReference type="ARBA" id="ARBA00022679"/>
    </source>
</evidence>
<evidence type="ECO:0000256" key="2">
    <source>
        <dbReference type="ARBA" id="ARBA00008874"/>
    </source>
</evidence>
<dbReference type="InterPro" id="IPR001180">
    <property type="entry name" value="CNH_dom"/>
</dbReference>
<evidence type="ECO:0000256" key="11">
    <source>
        <dbReference type="PIRSR" id="PIRSR038172-2"/>
    </source>
</evidence>
<dbReference type="SUPFAM" id="SSF56112">
    <property type="entry name" value="Protein kinase-like (PK-like)"/>
    <property type="match status" value="1"/>
</dbReference>
<dbReference type="PANTHER" id="PTHR48012:SF19">
    <property type="entry name" value="MITOGEN-ACTIVATED PROTEIN KINASE KINASE KINASE KINASE 5"/>
    <property type="match status" value="1"/>
</dbReference>
<evidence type="ECO:0000256" key="5">
    <source>
        <dbReference type="ARBA" id="ARBA00022553"/>
    </source>
</evidence>
<dbReference type="AlphaFoldDB" id="A0A674AS11"/>
<organism evidence="15 16">
    <name type="scientific">Salmo trutta</name>
    <name type="common">Brown trout</name>
    <dbReference type="NCBI Taxonomy" id="8032"/>
    <lineage>
        <taxon>Eukaryota</taxon>
        <taxon>Metazoa</taxon>
        <taxon>Chordata</taxon>
        <taxon>Craniata</taxon>
        <taxon>Vertebrata</taxon>
        <taxon>Euteleostomi</taxon>
        <taxon>Actinopterygii</taxon>
        <taxon>Neopterygii</taxon>
        <taxon>Teleostei</taxon>
        <taxon>Protacanthopterygii</taxon>
        <taxon>Salmoniformes</taxon>
        <taxon>Salmonidae</taxon>
        <taxon>Salmoninae</taxon>
        <taxon>Salmo</taxon>
    </lineage>
</organism>
<evidence type="ECO:0000256" key="9">
    <source>
        <dbReference type="ARBA" id="ARBA00022840"/>
    </source>
</evidence>
<dbReference type="Pfam" id="PF00780">
    <property type="entry name" value="CNH"/>
    <property type="match status" value="1"/>
</dbReference>
<evidence type="ECO:0000256" key="12">
    <source>
        <dbReference type="PROSITE-ProRule" id="PRU10141"/>
    </source>
</evidence>
<dbReference type="Gene3D" id="1.10.510.10">
    <property type="entry name" value="Transferase(Phosphotransferase) domain 1"/>
    <property type="match status" value="1"/>
</dbReference>
<dbReference type="InterPro" id="IPR050629">
    <property type="entry name" value="STE20/SPS1-PAK"/>
</dbReference>
<dbReference type="PANTHER" id="PTHR48012">
    <property type="entry name" value="STERILE20-LIKE KINASE, ISOFORM B-RELATED"/>
    <property type="match status" value="1"/>
</dbReference>
<name>A0A674AS11_SALTR</name>
<keyword evidence="8" id="KW-0418">Kinase</keyword>
<evidence type="ECO:0000256" key="3">
    <source>
        <dbReference type="ARBA" id="ARBA00012513"/>
    </source>
</evidence>
<feature type="domain" description="CNH" evidence="14">
    <location>
        <begin position="335"/>
        <end position="644"/>
    </location>
</feature>
<feature type="active site" description="Proton acceptor" evidence="10">
    <location>
        <position position="140"/>
    </location>
</feature>
<evidence type="ECO:0000259" key="13">
    <source>
        <dbReference type="PROSITE" id="PS50011"/>
    </source>
</evidence>
<reference evidence="15" key="2">
    <citation type="submission" date="2025-09" db="UniProtKB">
        <authorList>
            <consortium name="Ensembl"/>
        </authorList>
    </citation>
    <scope>IDENTIFICATION</scope>
</reference>
<keyword evidence="4" id="KW-0723">Serine/threonine-protein kinase</keyword>
<evidence type="ECO:0000256" key="10">
    <source>
        <dbReference type="PIRSR" id="PIRSR038172-1"/>
    </source>
</evidence>
<evidence type="ECO:0000256" key="4">
    <source>
        <dbReference type="ARBA" id="ARBA00022527"/>
    </source>
</evidence>
<dbReference type="InterPro" id="IPR011009">
    <property type="entry name" value="Kinase-like_dom_sf"/>
</dbReference>
<gene>
    <name evidence="15" type="primary">MAP4K5</name>
    <name evidence="15" type="synonym">LOC115161898</name>
</gene>
<protein>
    <recommendedName>
        <fullName evidence="3">non-specific serine/threonine protein kinase</fullName>
        <ecNumber evidence="3">2.7.11.1</ecNumber>
    </recommendedName>
</protein>
<reference evidence="15" key="1">
    <citation type="submission" date="2025-08" db="UniProtKB">
        <authorList>
            <consortium name="Ensembl"/>
        </authorList>
    </citation>
    <scope>IDENTIFICATION</scope>
</reference>
<accession>A0A674AS11</accession>
<feature type="domain" description="Protein kinase" evidence="13">
    <location>
        <begin position="20"/>
        <end position="270"/>
    </location>
</feature>
<dbReference type="PROSITE" id="PS50011">
    <property type="entry name" value="PROTEIN_KINASE_DOM"/>
    <property type="match status" value="1"/>
</dbReference>
<feature type="binding site" evidence="11 12">
    <location>
        <position position="49"/>
    </location>
    <ligand>
        <name>ATP</name>
        <dbReference type="ChEBI" id="CHEBI:30616"/>
    </ligand>
</feature>
<keyword evidence="16" id="KW-1185">Reference proteome</keyword>
<evidence type="ECO:0000313" key="16">
    <source>
        <dbReference type="Proteomes" id="UP000472277"/>
    </source>
</evidence>
<dbReference type="Pfam" id="PF00069">
    <property type="entry name" value="Pkinase"/>
    <property type="match status" value="1"/>
</dbReference>
<dbReference type="EC" id="2.7.11.1" evidence="3"/>
<keyword evidence="5" id="KW-0597">Phosphoprotein</keyword>
<comment type="cofactor">
    <cofactor evidence="1">
        <name>Mg(2+)</name>
        <dbReference type="ChEBI" id="CHEBI:18420"/>
    </cofactor>
</comment>
<keyword evidence="7 11" id="KW-0547">Nucleotide-binding</keyword>
<dbReference type="PROSITE" id="PS00107">
    <property type="entry name" value="PROTEIN_KINASE_ATP"/>
    <property type="match status" value="1"/>
</dbReference>
<proteinExistence type="inferred from homology"/>
<dbReference type="PIRSF" id="PIRSF038172">
    <property type="entry name" value="MAPKKKK"/>
    <property type="match status" value="1"/>
</dbReference>
<dbReference type="GO" id="GO:0008349">
    <property type="term" value="F:MAP kinase kinase kinase kinase activity"/>
    <property type="evidence" value="ECO:0007669"/>
    <property type="project" value="InterPro"/>
</dbReference>
<keyword evidence="6" id="KW-0808">Transferase</keyword>
<dbReference type="PROSITE" id="PS50219">
    <property type="entry name" value="CNH"/>
    <property type="match status" value="1"/>
</dbReference>
<dbReference type="Proteomes" id="UP000472277">
    <property type="component" value="Chromosome 25"/>
</dbReference>
<evidence type="ECO:0000256" key="1">
    <source>
        <dbReference type="ARBA" id="ARBA00001946"/>
    </source>
</evidence>
<keyword evidence="9 11" id="KW-0067">ATP-binding</keyword>
<dbReference type="InterPro" id="IPR000719">
    <property type="entry name" value="Prot_kinase_dom"/>
</dbReference>
<dbReference type="GO" id="GO:0005524">
    <property type="term" value="F:ATP binding"/>
    <property type="evidence" value="ECO:0007669"/>
    <property type="project" value="UniProtKB-UniRule"/>
</dbReference>